<dbReference type="eggNOG" id="ENOG502STCC">
    <property type="taxonomic scope" value="Eukaryota"/>
</dbReference>
<sequence length="232" mass="26957">MEYKKTDFVDVKYIIGEGAPIVSQIEEYFFDALTNTSRHDLKLKTSEGNQFLMTNKEIICLASSFFRQNLKESTTEFTVGRADSVESIDICLTYLVTGKYKRPSTMTPKLASEIYSLATQWKVFEPKVLKNSLERHCYEELCKNHEDLIYVCTLLIASDDSQFTNVQNCCTATINYYHFNDFMRTFSHPLKERFTQRRDFLRPSLAMQVKKAFASSREARNFIKYLPALGED</sequence>
<dbReference type="InterPro" id="IPR009676">
    <property type="entry name" value="DUF1265"/>
</dbReference>
<dbReference type="InterPro" id="IPR011333">
    <property type="entry name" value="SKP1/BTB/POZ_sf"/>
</dbReference>
<evidence type="ECO:0000313" key="2">
    <source>
        <dbReference type="Proteomes" id="UP000095282"/>
    </source>
</evidence>
<feature type="domain" description="BTB" evidence="1">
    <location>
        <begin position="39"/>
        <end position="104"/>
    </location>
</feature>
<dbReference type="Gene3D" id="3.30.710.10">
    <property type="entry name" value="Potassium Channel Kv1.1, Chain A"/>
    <property type="match status" value="1"/>
</dbReference>
<dbReference type="InterPro" id="IPR000210">
    <property type="entry name" value="BTB/POZ_dom"/>
</dbReference>
<dbReference type="Proteomes" id="UP000095282">
    <property type="component" value="Unplaced"/>
</dbReference>
<dbReference type="Pfam" id="PF06887">
    <property type="entry name" value="DUF1265"/>
    <property type="match status" value="1"/>
</dbReference>
<dbReference type="WBParaSite" id="Csp11.Scaffold627.g6866.t1">
    <property type="protein sequence ID" value="Csp11.Scaffold627.g6866.t1"/>
    <property type="gene ID" value="Csp11.Scaffold627.g6866"/>
</dbReference>
<reference evidence="3" key="1">
    <citation type="submission" date="2016-11" db="UniProtKB">
        <authorList>
            <consortium name="WormBaseParasite"/>
        </authorList>
    </citation>
    <scope>IDENTIFICATION</scope>
</reference>
<evidence type="ECO:0000313" key="3">
    <source>
        <dbReference type="WBParaSite" id="Csp11.Scaffold627.g6866.t1"/>
    </source>
</evidence>
<accession>A0A1I7TKP8</accession>
<dbReference type="AlphaFoldDB" id="A0A1I7TKP8"/>
<evidence type="ECO:0000259" key="1">
    <source>
        <dbReference type="PROSITE" id="PS50097"/>
    </source>
</evidence>
<dbReference type="PROSITE" id="PS50097">
    <property type="entry name" value="BTB"/>
    <property type="match status" value="1"/>
</dbReference>
<dbReference type="STRING" id="1561998.A0A1I7TKP8"/>
<name>A0A1I7TKP8_9PELO</name>
<keyword evidence="2" id="KW-1185">Reference proteome</keyword>
<organism evidence="2 3">
    <name type="scientific">Caenorhabditis tropicalis</name>
    <dbReference type="NCBI Taxonomy" id="1561998"/>
    <lineage>
        <taxon>Eukaryota</taxon>
        <taxon>Metazoa</taxon>
        <taxon>Ecdysozoa</taxon>
        <taxon>Nematoda</taxon>
        <taxon>Chromadorea</taxon>
        <taxon>Rhabditida</taxon>
        <taxon>Rhabditina</taxon>
        <taxon>Rhabditomorpha</taxon>
        <taxon>Rhabditoidea</taxon>
        <taxon>Rhabditidae</taxon>
        <taxon>Peloderinae</taxon>
        <taxon>Caenorhabditis</taxon>
    </lineage>
</organism>
<protein>
    <submittedName>
        <fullName evidence="3">BTB domain-containing protein</fullName>
    </submittedName>
</protein>
<proteinExistence type="predicted"/>